<protein>
    <recommendedName>
        <fullName evidence="5">HIG1 domain-containing protein</fullName>
    </recommendedName>
</protein>
<gene>
    <name evidence="6" type="ORF">GCM10011611_51510</name>
</gene>
<evidence type="ECO:0000313" key="7">
    <source>
        <dbReference type="Proteomes" id="UP000646365"/>
    </source>
</evidence>
<reference evidence="6" key="1">
    <citation type="journal article" date="2014" name="Int. J. Syst. Evol. Microbiol.">
        <title>Complete genome sequence of Corynebacterium casei LMG S-19264T (=DSM 44701T), isolated from a smear-ripened cheese.</title>
        <authorList>
            <consortium name="US DOE Joint Genome Institute (JGI-PGF)"/>
            <person name="Walter F."/>
            <person name="Albersmeier A."/>
            <person name="Kalinowski J."/>
            <person name="Ruckert C."/>
        </authorList>
    </citation>
    <scope>NUCLEOTIDE SEQUENCE</scope>
    <source>
        <strain evidence="6">CGMCC 1.15725</strain>
    </source>
</reference>
<name>A0A8J2YZR7_9PROT</name>
<reference evidence="6" key="2">
    <citation type="submission" date="2020-09" db="EMBL/GenBank/DDBJ databases">
        <authorList>
            <person name="Sun Q."/>
            <person name="Zhou Y."/>
        </authorList>
    </citation>
    <scope>NUCLEOTIDE SEQUENCE</scope>
    <source>
        <strain evidence="6">CGMCC 1.15725</strain>
    </source>
</reference>
<dbReference type="PROSITE" id="PS51503">
    <property type="entry name" value="HIG1"/>
    <property type="match status" value="1"/>
</dbReference>
<comment type="caution">
    <text evidence="6">The sequence shown here is derived from an EMBL/GenBank/DDBJ whole genome shotgun (WGS) entry which is preliminary data.</text>
</comment>
<dbReference type="EMBL" id="BMJQ01000015">
    <property type="protein sequence ID" value="GGF38845.1"/>
    <property type="molecule type" value="Genomic_DNA"/>
</dbReference>
<dbReference type="InterPro" id="IPR007667">
    <property type="entry name" value="Hypoxia_induced_domain"/>
</dbReference>
<evidence type="ECO:0000313" key="6">
    <source>
        <dbReference type="EMBL" id="GGF38845.1"/>
    </source>
</evidence>
<keyword evidence="7" id="KW-1185">Reference proteome</keyword>
<keyword evidence="2 4" id="KW-1133">Transmembrane helix</keyword>
<proteinExistence type="predicted"/>
<evidence type="ECO:0000259" key="5">
    <source>
        <dbReference type="PROSITE" id="PS51503"/>
    </source>
</evidence>
<feature type="transmembrane region" description="Helical" evidence="4">
    <location>
        <begin position="44"/>
        <end position="61"/>
    </location>
</feature>
<evidence type="ECO:0000256" key="2">
    <source>
        <dbReference type="ARBA" id="ARBA00022989"/>
    </source>
</evidence>
<dbReference type="AlphaFoldDB" id="A0A8J2YZR7"/>
<evidence type="ECO:0000256" key="3">
    <source>
        <dbReference type="ARBA" id="ARBA00023136"/>
    </source>
</evidence>
<evidence type="ECO:0000256" key="1">
    <source>
        <dbReference type="ARBA" id="ARBA00022692"/>
    </source>
</evidence>
<keyword evidence="1 4" id="KW-0812">Transmembrane</keyword>
<dbReference type="Proteomes" id="UP000646365">
    <property type="component" value="Unassembled WGS sequence"/>
</dbReference>
<sequence>MHTILVFGIILAALATLAVLVRGIIQMFRGNDPRRSNKYMQMRVVLQFLALILVVLFMTLFRQ</sequence>
<keyword evidence="3 4" id="KW-0472">Membrane</keyword>
<feature type="transmembrane region" description="Helical" evidence="4">
    <location>
        <begin position="6"/>
        <end position="24"/>
    </location>
</feature>
<dbReference type="NCBIfam" id="NF033233">
    <property type="entry name" value="twin_helix"/>
    <property type="match status" value="1"/>
</dbReference>
<feature type="domain" description="HIG1" evidence="5">
    <location>
        <begin position="1"/>
        <end position="63"/>
    </location>
</feature>
<dbReference type="Pfam" id="PF04588">
    <property type="entry name" value="HIG_1_N"/>
    <property type="match status" value="1"/>
</dbReference>
<accession>A0A8J2YZR7</accession>
<dbReference type="RefSeq" id="WP_189051024.1">
    <property type="nucleotide sequence ID" value="NZ_BMJQ01000015.1"/>
</dbReference>
<evidence type="ECO:0000256" key="4">
    <source>
        <dbReference type="SAM" id="Phobius"/>
    </source>
</evidence>
<organism evidence="6 7">
    <name type="scientific">Aliidongia dinghuensis</name>
    <dbReference type="NCBI Taxonomy" id="1867774"/>
    <lineage>
        <taxon>Bacteria</taxon>
        <taxon>Pseudomonadati</taxon>
        <taxon>Pseudomonadota</taxon>
        <taxon>Alphaproteobacteria</taxon>
        <taxon>Rhodospirillales</taxon>
        <taxon>Dongiaceae</taxon>
        <taxon>Aliidongia</taxon>
    </lineage>
</organism>